<proteinExistence type="predicted"/>
<reference evidence="2" key="2">
    <citation type="journal article" date="2015" name="Fish Shellfish Immunol.">
        <title>Early steps in the European eel (Anguilla anguilla)-Vibrio vulnificus interaction in the gills: Role of the RtxA13 toxin.</title>
        <authorList>
            <person name="Callol A."/>
            <person name="Pajuelo D."/>
            <person name="Ebbesson L."/>
            <person name="Teles M."/>
            <person name="MacKenzie S."/>
            <person name="Amaro C."/>
        </authorList>
    </citation>
    <scope>NUCLEOTIDE SEQUENCE</scope>
</reference>
<evidence type="ECO:0000313" key="2">
    <source>
        <dbReference type="EMBL" id="JAH66291.1"/>
    </source>
</evidence>
<dbReference type="EMBL" id="GBXM01042286">
    <property type="protein sequence ID" value="JAH66291.1"/>
    <property type="molecule type" value="Transcribed_RNA"/>
</dbReference>
<keyword evidence="1" id="KW-1133">Transmembrane helix</keyword>
<protein>
    <submittedName>
        <fullName evidence="2">Uncharacterized protein</fullName>
    </submittedName>
</protein>
<sequence>MGPAITYVTAYVLMVIINGALMPLLSLSSCYCFSIIK</sequence>
<dbReference type="AlphaFoldDB" id="A0A0E9UKP6"/>
<keyword evidence="1" id="KW-0812">Transmembrane</keyword>
<keyword evidence="1" id="KW-0472">Membrane</keyword>
<feature type="transmembrane region" description="Helical" evidence="1">
    <location>
        <begin position="12"/>
        <end position="36"/>
    </location>
</feature>
<organism evidence="2">
    <name type="scientific">Anguilla anguilla</name>
    <name type="common">European freshwater eel</name>
    <name type="synonym">Muraena anguilla</name>
    <dbReference type="NCBI Taxonomy" id="7936"/>
    <lineage>
        <taxon>Eukaryota</taxon>
        <taxon>Metazoa</taxon>
        <taxon>Chordata</taxon>
        <taxon>Craniata</taxon>
        <taxon>Vertebrata</taxon>
        <taxon>Euteleostomi</taxon>
        <taxon>Actinopterygii</taxon>
        <taxon>Neopterygii</taxon>
        <taxon>Teleostei</taxon>
        <taxon>Anguilliformes</taxon>
        <taxon>Anguillidae</taxon>
        <taxon>Anguilla</taxon>
    </lineage>
</organism>
<name>A0A0E9UKP6_ANGAN</name>
<evidence type="ECO:0000256" key="1">
    <source>
        <dbReference type="SAM" id="Phobius"/>
    </source>
</evidence>
<reference evidence="2" key="1">
    <citation type="submission" date="2014-11" db="EMBL/GenBank/DDBJ databases">
        <authorList>
            <person name="Amaro Gonzalez C."/>
        </authorList>
    </citation>
    <scope>NUCLEOTIDE SEQUENCE</scope>
</reference>
<accession>A0A0E9UKP6</accession>